<dbReference type="PANTHER" id="PTHR21091">
    <property type="entry name" value="METHYLTETRAHYDROFOLATE:HOMOCYSTEINE METHYLTRANSFERASE RELATED"/>
    <property type="match status" value="1"/>
</dbReference>
<dbReference type="InterPro" id="IPR038071">
    <property type="entry name" value="UROD/MetE-like_sf"/>
</dbReference>
<keyword evidence="7" id="KW-0963">Cytoplasm</keyword>
<keyword evidence="9" id="KW-0689">Ribosomal protein</keyword>
<evidence type="ECO:0000256" key="13">
    <source>
        <dbReference type="ARBA" id="ARBA00023274"/>
    </source>
</evidence>
<dbReference type="SMART" id="SM01380">
    <property type="entry name" value="Ribosomal_L31e"/>
    <property type="match status" value="1"/>
</dbReference>
<evidence type="ECO:0000256" key="7">
    <source>
        <dbReference type="ARBA" id="ARBA00022490"/>
    </source>
</evidence>
<dbReference type="GO" id="GO:0003735">
    <property type="term" value="F:structural constituent of ribosome"/>
    <property type="evidence" value="ECO:0007669"/>
    <property type="project" value="InterPro"/>
</dbReference>
<evidence type="ECO:0000256" key="9">
    <source>
        <dbReference type="ARBA" id="ARBA00022980"/>
    </source>
</evidence>
<dbReference type="Pfam" id="PF01198">
    <property type="entry name" value="Ribosomal_L31e"/>
    <property type="match status" value="1"/>
</dbReference>
<dbReference type="Proteomes" id="UP000092461">
    <property type="component" value="Unassembled WGS sequence"/>
</dbReference>
<dbReference type="PROSITE" id="PS01144">
    <property type="entry name" value="RIBOSOMAL_L31E"/>
    <property type="match status" value="1"/>
</dbReference>
<dbReference type="InterPro" id="IPR000054">
    <property type="entry name" value="Ribosomal_eL31"/>
</dbReference>
<dbReference type="CDD" id="cd00463">
    <property type="entry name" value="Ribosomal_L31e"/>
    <property type="match status" value="1"/>
</dbReference>
<dbReference type="GO" id="GO:0004853">
    <property type="term" value="F:uroporphyrinogen decarboxylase activity"/>
    <property type="evidence" value="ECO:0007669"/>
    <property type="project" value="UniProtKB-EC"/>
</dbReference>
<evidence type="ECO:0000256" key="6">
    <source>
        <dbReference type="ARBA" id="ARBA00011738"/>
    </source>
</evidence>
<dbReference type="InterPro" id="IPR000257">
    <property type="entry name" value="Uroporphyrinogen_deCOase"/>
</dbReference>
<dbReference type="PANTHER" id="PTHR21091:SF169">
    <property type="entry name" value="UROPORPHYRINOGEN DECARBOXYLASE"/>
    <property type="match status" value="1"/>
</dbReference>
<dbReference type="UniPathway" id="UPA00251">
    <property type="reaction ID" value="UER00321"/>
</dbReference>
<dbReference type="VEuPathDB" id="VectorBase:LLONM1_011980"/>
<dbReference type="SUPFAM" id="SSF51726">
    <property type="entry name" value="UROD/MetE-like"/>
    <property type="match status" value="1"/>
</dbReference>
<dbReference type="GO" id="GO:0006782">
    <property type="term" value="P:protoporphyrinogen IX biosynthetic process"/>
    <property type="evidence" value="ECO:0007669"/>
    <property type="project" value="UniProtKB-UniPathway"/>
</dbReference>
<dbReference type="GO" id="GO:0005829">
    <property type="term" value="C:cytosol"/>
    <property type="evidence" value="ECO:0007669"/>
    <property type="project" value="UniProtKB-SubCell"/>
</dbReference>
<organism evidence="20 21">
    <name type="scientific">Lutzomyia longipalpis</name>
    <name type="common">Sand fly</name>
    <dbReference type="NCBI Taxonomy" id="7200"/>
    <lineage>
        <taxon>Eukaryota</taxon>
        <taxon>Metazoa</taxon>
        <taxon>Ecdysozoa</taxon>
        <taxon>Arthropoda</taxon>
        <taxon>Hexapoda</taxon>
        <taxon>Insecta</taxon>
        <taxon>Pterygota</taxon>
        <taxon>Neoptera</taxon>
        <taxon>Endopterygota</taxon>
        <taxon>Diptera</taxon>
        <taxon>Nematocera</taxon>
        <taxon>Psychodoidea</taxon>
        <taxon>Psychodidae</taxon>
        <taxon>Lutzomyia</taxon>
        <taxon>Lutzomyia</taxon>
    </lineage>
</organism>
<feature type="signal peptide" evidence="17">
    <location>
        <begin position="1"/>
        <end position="26"/>
    </location>
</feature>
<comment type="catalytic activity">
    <reaction evidence="14">
        <text>uroporphyrinogen III + 4 H(+) = coproporphyrinogen III + 4 CO2</text>
        <dbReference type="Rhea" id="RHEA:19865"/>
        <dbReference type="ChEBI" id="CHEBI:15378"/>
        <dbReference type="ChEBI" id="CHEBI:16526"/>
        <dbReference type="ChEBI" id="CHEBI:57308"/>
        <dbReference type="ChEBI" id="CHEBI:57309"/>
        <dbReference type="EC" id="4.1.1.37"/>
    </reaction>
    <physiologicalReaction direction="left-to-right" evidence="14">
        <dbReference type="Rhea" id="RHEA:19866"/>
    </physiologicalReaction>
</comment>
<evidence type="ECO:0000256" key="15">
    <source>
        <dbReference type="RuleBase" id="RU000554"/>
    </source>
</evidence>
<keyword evidence="10" id="KW-0350">Heme biosynthesis</keyword>
<dbReference type="GO" id="GO:0005840">
    <property type="term" value="C:ribosome"/>
    <property type="evidence" value="ECO:0007669"/>
    <property type="project" value="UniProtKB-KW"/>
</dbReference>
<dbReference type="EnsemblMetazoa" id="LLOJ006842-RA">
    <property type="protein sequence ID" value="LLOJ006842-PA"/>
    <property type="gene ID" value="LLOJ006842"/>
</dbReference>
<feature type="domain" description="Uroporphyrinogen decarboxylase (URO-D)" evidence="19">
    <location>
        <begin position="176"/>
        <end position="192"/>
    </location>
</feature>
<keyword evidence="11 15" id="KW-0456">Lyase</keyword>
<evidence type="ECO:0000256" key="14">
    <source>
        <dbReference type="ARBA" id="ARBA00048411"/>
    </source>
</evidence>
<dbReference type="SUPFAM" id="SSF54575">
    <property type="entry name" value="Ribosomal protein L31e"/>
    <property type="match status" value="1"/>
</dbReference>
<dbReference type="Pfam" id="PF01208">
    <property type="entry name" value="URO-D"/>
    <property type="match status" value="1"/>
</dbReference>
<dbReference type="GO" id="GO:0006412">
    <property type="term" value="P:translation"/>
    <property type="evidence" value="ECO:0007669"/>
    <property type="project" value="InterPro"/>
</dbReference>
<dbReference type="EMBL" id="AJWK01022514">
    <property type="status" value="NOT_ANNOTATED_CDS"/>
    <property type="molecule type" value="Genomic_DNA"/>
</dbReference>
<proteinExistence type="inferred from homology"/>
<dbReference type="InterPro" id="IPR006361">
    <property type="entry name" value="Uroporphyrinogen_deCO2ase_HemE"/>
</dbReference>
<evidence type="ECO:0000313" key="20">
    <source>
        <dbReference type="EnsemblMetazoa" id="LLOJ006842-PA"/>
    </source>
</evidence>
<dbReference type="InterPro" id="IPR020052">
    <property type="entry name" value="Ribosomal_eL31_CS"/>
</dbReference>
<dbReference type="PROSITE" id="PS00907">
    <property type="entry name" value="UROD_2"/>
    <property type="match status" value="1"/>
</dbReference>
<dbReference type="InterPro" id="IPR023621">
    <property type="entry name" value="Ribosomal_eL31_dom_sf"/>
</dbReference>
<comment type="pathway">
    <text evidence="3 15">Porphyrin-containing compound metabolism; protoporphyrin-IX biosynthesis; coproporphyrinogen-III from 5-aminolevulinate: step 4/4.</text>
</comment>
<dbReference type="FunFam" id="3.20.20.210:FF:000001">
    <property type="entry name" value="Uroporphyrinogen decarboxylase"/>
    <property type="match status" value="1"/>
</dbReference>
<evidence type="ECO:0000256" key="11">
    <source>
        <dbReference type="ARBA" id="ARBA00023239"/>
    </source>
</evidence>
<reference evidence="20" key="1">
    <citation type="submission" date="2020-05" db="UniProtKB">
        <authorList>
            <consortium name="EnsemblMetazoa"/>
        </authorList>
    </citation>
    <scope>IDENTIFICATION</scope>
    <source>
        <strain evidence="20">Jacobina</strain>
    </source>
</reference>
<comment type="similarity">
    <text evidence="4 16">Belongs to the uroporphyrinogen decarboxylase family.</text>
</comment>
<evidence type="ECO:0000256" key="5">
    <source>
        <dbReference type="ARBA" id="ARBA00010808"/>
    </source>
</evidence>
<name>A0A1B0GK24_LUTLO</name>
<feature type="domain" description="Uroporphyrinogen decarboxylase (URO-D)" evidence="18">
    <location>
        <begin position="57"/>
        <end position="66"/>
    </location>
</feature>
<evidence type="ECO:0000256" key="3">
    <source>
        <dbReference type="ARBA" id="ARBA00004804"/>
    </source>
</evidence>
<dbReference type="Gene3D" id="3.10.440.10">
    <property type="match status" value="1"/>
</dbReference>
<keyword evidence="13" id="KW-0687">Ribonucleoprotein</keyword>
<dbReference type="NCBIfam" id="TIGR01464">
    <property type="entry name" value="hemE"/>
    <property type="match status" value="1"/>
</dbReference>
<evidence type="ECO:0000256" key="1">
    <source>
        <dbReference type="ARBA" id="ARBA00002448"/>
    </source>
</evidence>
<evidence type="ECO:0000256" key="10">
    <source>
        <dbReference type="ARBA" id="ARBA00023133"/>
    </source>
</evidence>
<dbReference type="VEuPathDB" id="VectorBase:LLOJ006842"/>
<evidence type="ECO:0000256" key="4">
    <source>
        <dbReference type="ARBA" id="ARBA00009935"/>
    </source>
</evidence>
<evidence type="ECO:0000256" key="2">
    <source>
        <dbReference type="ARBA" id="ARBA00004514"/>
    </source>
</evidence>
<keyword evidence="8 15" id="KW-0210">Decarboxylase</keyword>
<dbReference type="EC" id="4.1.1.37" evidence="15"/>
<comment type="function">
    <text evidence="1">Catalyzes the decarboxylation of four acetate groups of uroporphyrinogen-III to yield coproporphyrinogen-III.</text>
</comment>
<accession>A0A1B0GK24</accession>
<evidence type="ECO:0000256" key="16">
    <source>
        <dbReference type="RuleBase" id="RU004169"/>
    </source>
</evidence>
<evidence type="ECO:0000256" key="8">
    <source>
        <dbReference type="ARBA" id="ARBA00022793"/>
    </source>
</evidence>
<dbReference type="CDD" id="cd00717">
    <property type="entry name" value="URO-D"/>
    <property type="match status" value="1"/>
</dbReference>
<evidence type="ECO:0000313" key="21">
    <source>
        <dbReference type="Proteomes" id="UP000092461"/>
    </source>
</evidence>
<evidence type="ECO:0000256" key="17">
    <source>
        <dbReference type="SAM" id="SignalP"/>
    </source>
</evidence>
<dbReference type="PROSITE" id="PS00906">
    <property type="entry name" value="UROD_1"/>
    <property type="match status" value="1"/>
</dbReference>
<protein>
    <recommendedName>
        <fullName evidence="15">Uroporphyrinogen decarboxylase</fullName>
        <ecNumber evidence="15">4.1.1.37</ecNumber>
    </recommendedName>
</protein>
<comment type="similarity">
    <text evidence="5">Belongs to the eukaryotic ribosomal protein eL31 family.</text>
</comment>
<dbReference type="Gene3D" id="3.20.20.210">
    <property type="match status" value="1"/>
</dbReference>
<evidence type="ECO:0000256" key="12">
    <source>
        <dbReference type="ARBA" id="ARBA00023244"/>
    </source>
</evidence>
<dbReference type="GO" id="GO:1990904">
    <property type="term" value="C:ribonucleoprotein complex"/>
    <property type="evidence" value="ECO:0007669"/>
    <property type="project" value="UniProtKB-KW"/>
</dbReference>
<sequence>MFLFFSHCNSIKLFFIYLAILQGIQANKMSSSNKQFPALKNDNLLRAARGETVDRIPVWVMRQAGRYLPEFQEVRKKHDFFTVCRTPELACEVTMQPLRRFDLDASIIFSDILVIPQALGLVVEMHPGKGPVFPEPLDGPDDLKRLTPERAVDRLKYVGDAITLMRHLLDGKVPLIGFTGAPWTLMGYMIEGGGSKTMSKAKSWLSDHPDESKKLLDLLTSVIVDYLEMQVKAGAQMLQVFESSAEHLPKEQFLSVALPHLKEIPERLKKRLQEQNIECVPMTLFAKGAGHSLKEQAELGYNVIGIDWTVDPIEARAAVGDNITLQGNLDPQDMYKSPEELRSLTQEMVKKFGKKRYIANLGHGITPATPIESMSIFCDTETLGENPTSAMAKSKTEKRTKSAINEVVTRECTIHLSKRIHNIGFKKRAPRAIKEIRKFAEHEMGTKDVRIDTRLNKHIWSKGIRSVPVRVRVRLARRRNDDEDSPNKLFTLVTYVPVPSYKGLQTENVESSDD</sequence>
<dbReference type="VEuPathDB" id="VectorBase:LLONM1_010195"/>
<dbReference type="HAMAP" id="MF_00218">
    <property type="entry name" value="URO_D"/>
    <property type="match status" value="1"/>
</dbReference>
<keyword evidence="21" id="KW-1185">Reference proteome</keyword>
<comment type="subcellular location">
    <subcellularLocation>
        <location evidence="2">Cytoplasm</location>
        <location evidence="2">Cytosol</location>
    </subcellularLocation>
</comment>
<comment type="subunit">
    <text evidence="6">Homodimer.</text>
</comment>
<keyword evidence="12 15" id="KW-0627">Porphyrin biosynthesis</keyword>
<dbReference type="AlphaFoldDB" id="A0A1B0GK24"/>
<dbReference type="FunFam" id="3.10.440.10:FF:000001">
    <property type="entry name" value="60S ribosomal protein L31"/>
    <property type="match status" value="1"/>
</dbReference>
<evidence type="ECO:0000259" key="18">
    <source>
        <dbReference type="PROSITE" id="PS00906"/>
    </source>
</evidence>
<evidence type="ECO:0000259" key="19">
    <source>
        <dbReference type="PROSITE" id="PS00907"/>
    </source>
</evidence>
<keyword evidence="17" id="KW-0732">Signal</keyword>
<feature type="chain" id="PRO_5008408393" description="Uroporphyrinogen decarboxylase" evidence="17">
    <location>
        <begin position="27"/>
        <end position="514"/>
    </location>
</feature>